<dbReference type="InterPro" id="IPR036514">
    <property type="entry name" value="SGNH_hydro_sf"/>
</dbReference>
<dbReference type="Gene3D" id="3.40.50.1110">
    <property type="entry name" value="SGNH hydrolase"/>
    <property type="match status" value="1"/>
</dbReference>
<proteinExistence type="predicted"/>
<evidence type="ECO:0000313" key="3">
    <source>
        <dbReference type="Proteomes" id="UP001209755"/>
    </source>
</evidence>
<dbReference type="InterPro" id="IPR013830">
    <property type="entry name" value="SGNH_hydro"/>
</dbReference>
<sequence>MRPEPIVFLSILGILFATFSAMAGEHVKIVALGDSLTAGYGLPPGKGFPTLLEGTLRGRNHDVEVVNAGVSGDTSTGGLSRFDWSVPQDADALIVALGANDALRGIDPDKTRAALEGILEKAKARGLPVLLAGMLAPPNMGPDYQAEFDPIYPELAEKYGVVFYPFFLEGVAAKPELNQDDGMHPNVDGVRAMVKGILPKVEELIARAKG</sequence>
<evidence type="ECO:0000259" key="1">
    <source>
        <dbReference type="Pfam" id="PF13472"/>
    </source>
</evidence>
<dbReference type="RefSeq" id="WP_264600407.1">
    <property type="nucleotide sequence ID" value="NZ_JAOQNS010000003.1"/>
</dbReference>
<dbReference type="PANTHER" id="PTHR30383:SF24">
    <property type="entry name" value="THIOESTERASE 1_PROTEASE 1_LYSOPHOSPHOLIPASE L1"/>
    <property type="match status" value="1"/>
</dbReference>
<dbReference type="EC" id="3.1.2.-" evidence="2"/>
<dbReference type="InterPro" id="IPR051532">
    <property type="entry name" value="Ester_Hydrolysis_Enzymes"/>
</dbReference>
<reference evidence="3" key="1">
    <citation type="submission" date="2023-07" db="EMBL/GenBank/DDBJ databases">
        <title>Genome sequencing of Purple Non-Sulfur Bacteria from various extreme environments.</title>
        <authorList>
            <person name="Mayer M."/>
        </authorList>
    </citation>
    <scope>NUCLEOTIDE SEQUENCE [LARGE SCALE GENOMIC DNA]</scope>
    <source>
        <strain evidence="3">DSM 17935</strain>
    </source>
</reference>
<dbReference type="PANTHER" id="PTHR30383">
    <property type="entry name" value="THIOESTERASE 1/PROTEASE 1/LYSOPHOSPHOLIPASE L1"/>
    <property type="match status" value="1"/>
</dbReference>
<evidence type="ECO:0000313" key="2">
    <source>
        <dbReference type="EMBL" id="MCW2306735.1"/>
    </source>
</evidence>
<dbReference type="EMBL" id="JAOQNS010000003">
    <property type="protein sequence ID" value="MCW2306735.1"/>
    <property type="molecule type" value="Genomic_DNA"/>
</dbReference>
<dbReference type="SUPFAM" id="SSF52266">
    <property type="entry name" value="SGNH hydrolase"/>
    <property type="match status" value="1"/>
</dbReference>
<accession>A0ABT3H8L0</accession>
<dbReference type="EC" id="3.1.1.5" evidence="2"/>
<dbReference type="CDD" id="cd01822">
    <property type="entry name" value="Lysophospholipase_L1_like"/>
    <property type="match status" value="1"/>
</dbReference>
<organism evidence="2 3">
    <name type="scientific">Rhodobium gokarnense</name>
    <dbReference type="NCBI Taxonomy" id="364296"/>
    <lineage>
        <taxon>Bacteria</taxon>
        <taxon>Pseudomonadati</taxon>
        <taxon>Pseudomonadota</taxon>
        <taxon>Alphaproteobacteria</taxon>
        <taxon>Hyphomicrobiales</taxon>
        <taxon>Rhodobiaceae</taxon>
        <taxon>Rhodobium</taxon>
    </lineage>
</organism>
<dbReference type="Proteomes" id="UP001209755">
    <property type="component" value="Unassembled WGS sequence"/>
</dbReference>
<keyword evidence="2" id="KW-0378">Hydrolase</keyword>
<keyword evidence="3" id="KW-1185">Reference proteome</keyword>
<dbReference type="Pfam" id="PF13472">
    <property type="entry name" value="Lipase_GDSL_2"/>
    <property type="match status" value="1"/>
</dbReference>
<comment type="caution">
    <text evidence="2">The sequence shown here is derived from an EMBL/GenBank/DDBJ whole genome shotgun (WGS) entry which is preliminary data.</text>
</comment>
<name>A0ABT3H8L0_9HYPH</name>
<feature type="domain" description="SGNH hydrolase-type esterase" evidence="1">
    <location>
        <begin position="31"/>
        <end position="191"/>
    </location>
</feature>
<gene>
    <name evidence="2" type="ORF">M2319_001057</name>
</gene>
<protein>
    <submittedName>
        <fullName evidence="2">Acyl-CoA thioesterase-1</fullName>
        <ecNumber evidence="2">3.1.1.5</ecNumber>
        <ecNumber evidence="2">3.1.2.-</ecNumber>
    </submittedName>
</protein>
<dbReference type="GO" id="GO:0004622">
    <property type="term" value="F:phosphatidylcholine lysophospholipase activity"/>
    <property type="evidence" value="ECO:0007669"/>
    <property type="project" value="UniProtKB-EC"/>
</dbReference>